<name>A0A6A6DXR8_9PEZI</name>
<protein>
    <recommendedName>
        <fullName evidence="4">rRNA-processing protein EFG1</fullName>
    </recommendedName>
    <alternativeName>
        <fullName evidence="5">rRNA-processing protein efg1</fullName>
    </alternativeName>
</protein>
<keyword evidence="8" id="KW-0539">Nucleus</keyword>
<comment type="subcellular location">
    <subcellularLocation>
        <location evidence="2">Nucleus</location>
        <location evidence="2">Nucleolus</location>
    </subcellularLocation>
</comment>
<dbReference type="Pfam" id="PF10153">
    <property type="entry name" value="Efg1"/>
    <property type="match status" value="1"/>
</dbReference>
<dbReference type="InterPro" id="IPR019310">
    <property type="entry name" value="Efg1"/>
</dbReference>
<dbReference type="EMBL" id="ML994644">
    <property type="protein sequence ID" value="KAF2183162.1"/>
    <property type="molecule type" value="Genomic_DNA"/>
</dbReference>
<evidence type="ECO:0000256" key="1">
    <source>
        <dbReference type="ARBA" id="ARBA00002773"/>
    </source>
</evidence>
<feature type="compositionally biased region" description="Polar residues" evidence="10">
    <location>
        <begin position="42"/>
        <end position="61"/>
    </location>
</feature>
<reference evidence="11" key="1">
    <citation type="journal article" date="2020" name="Stud. Mycol.">
        <title>101 Dothideomycetes genomes: a test case for predicting lifestyles and emergence of pathogens.</title>
        <authorList>
            <person name="Haridas S."/>
            <person name="Albert R."/>
            <person name="Binder M."/>
            <person name="Bloem J."/>
            <person name="Labutti K."/>
            <person name="Salamov A."/>
            <person name="Andreopoulos B."/>
            <person name="Baker S."/>
            <person name="Barry K."/>
            <person name="Bills G."/>
            <person name="Bluhm B."/>
            <person name="Cannon C."/>
            <person name="Castanera R."/>
            <person name="Culley D."/>
            <person name="Daum C."/>
            <person name="Ezra D."/>
            <person name="Gonzalez J."/>
            <person name="Henrissat B."/>
            <person name="Kuo A."/>
            <person name="Liang C."/>
            <person name="Lipzen A."/>
            <person name="Lutzoni F."/>
            <person name="Magnuson J."/>
            <person name="Mondo S."/>
            <person name="Nolan M."/>
            <person name="Ohm R."/>
            <person name="Pangilinan J."/>
            <person name="Park H.-J."/>
            <person name="Ramirez L."/>
            <person name="Alfaro M."/>
            <person name="Sun H."/>
            <person name="Tritt A."/>
            <person name="Yoshinaga Y."/>
            <person name="Zwiers L.-H."/>
            <person name="Turgeon B."/>
            <person name="Goodwin S."/>
            <person name="Spatafora J."/>
            <person name="Crous P."/>
            <person name="Grigoriev I."/>
        </authorList>
    </citation>
    <scope>NUCLEOTIDE SEQUENCE</scope>
    <source>
        <strain evidence="11">CBS 207.26</strain>
    </source>
</reference>
<dbReference type="GO" id="GO:0005730">
    <property type="term" value="C:nucleolus"/>
    <property type="evidence" value="ECO:0007669"/>
    <property type="project" value="UniProtKB-SubCell"/>
</dbReference>
<dbReference type="PANTHER" id="PTHR33911:SF1">
    <property type="entry name" value="RRNA-PROCESSING PROTEIN EFG1"/>
    <property type="match status" value="1"/>
</dbReference>
<feature type="compositionally biased region" description="Basic and acidic residues" evidence="10">
    <location>
        <begin position="185"/>
        <end position="194"/>
    </location>
</feature>
<evidence type="ECO:0000256" key="4">
    <source>
        <dbReference type="ARBA" id="ARBA00018689"/>
    </source>
</evidence>
<evidence type="ECO:0000313" key="12">
    <source>
        <dbReference type="Proteomes" id="UP000800200"/>
    </source>
</evidence>
<evidence type="ECO:0000256" key="9">
    <source>
        <dbReference type="SAM" id="Coils"/>
    </source>
</evidence>
<evidence type="ECO:0000256" key="5">
    <source>
        <dbReference type="ARBA" id="ARBA00019827"/>
    </source>
</evidence>
<keyword evidence="7 9" id="KW-0175">Coiled coil</keyword>
<evidence type="ECO:0000256" key="10">
    <source>
        <dbReference type="SAM" id="MobiDB-lite"/>
    </source>
</evidence>
<keyword evidence="12" id="KW-1185">Reference proteome</keyword>
<sequence length="296" mass="34132">MLQKRKLAEFSGGGSDTRTSSKKHRGNLKAVAPQYKPKGPRRSSQQSQDSEPKANSTTSLKSRIRDLKRLLEYADNDASYKIPATVRIERERELETCKYELAEKKAVAREAEYRKKMIGKYHQVRFFDRQKATRILKRLRRQLVSLEDRSKKESLLRQIHTAEVDLNYALYYPLMKPYSSLYPRAKREQSKSEEPAEEDELSGQHREEQSQGHKGDPEVWRAVERAMEEGTLDALRNSRVAVRAPEPKDDSRTKQKKSKGDKKKIEPGIMQQMLKDTKAAAAVVDEEDESDGGFFE</sequence>
<feature type="region of interest" description="Disordered" evidence="10">
    <location>
        <begin position="185"/>
        <end position="296"/>
    </location>
</feature>
<comment type="similarity">
    <text evidence="3">Belongs to the EFG1 family.</text>
</comment>
<feature type="compositionally biased region" description="Acidic residues" evidence="10">
    <location>
        <begin position="284"/>
        <end position="296"/>
    </location>
</feature>
<dbReference type="Proteomes" id="UP000800200">
    <property type="component" value="Unassembled WGS sequence"/>
</dbReference>
<evidence type="ECO:0000256" key="2">
    <source>
        <dbReference type="ARBA" id="ARBA00004604"/>
    </source>
</evidence>
<evidence type="ECO:0000313" key="11">
    <source>
        <dbReference type="EMBL" id="KAF2183162.1"/>
    </source>
</evidence>
<evidence type="ECO:0000256" key="8">
    <source>
        <dbReference type="ARBA" id="ARBA00023242"/>
    </source>
</evidence>
<dbReference type="InterPro" id="IPR050786">
    <property type="entry name" value="EFG1_rRNA-proc"/>
</dbReference>
<feature type="region of interest" description="Disordered" evidence="10">
    <location>
        <begin position="1"/>
        <end position="61"/>
    </location>
</feature>
<dbReference type="AlphaFoldDB" id="A0A6A6DXR8"/>
<dbReference type="GO" id="GO:0030688">
    <property type="term" value="C:preribosome, small subunit precursor"/>
    <property type="evidence" value="ECO:0007669"/>
    <property type="project" value="TreeGrafter"/>
</dbReference>
<organism evidence="11 12">
    <name type="scientific">Zopfia rhizophila CBS 207.26</name>
    <dbReference type="NCBI Taxonomy" id="1314779"/>
    <lineage>
        <taxon>Eukaryota</taxon>
        <taxon>Fungi</taxon>
        <taxon>Dikarya</taxon>
        <taxon>Ascomycota</taxon>
        <taxon>Pezizomycotina</taxon>
        <taxon>Dothideomycetes</taxon>
        <taxon>Dothideomycetes incertae sedis</taxon>
        <taxon>Zopfiaceae</taxon>
        <taxon>Zopfia</taxon>
    </lineage>
</organism>
<evidence type="ECO:0000256" key="3">
    <source>
        <dbReference type="ARBA" id="ARBA00006916"/>
    </source>
</evidence>
<keyword evidence="6" id="KW-0698">rRNA processing</keyword>
<accession>A0A6A6DXR8</accession>
<feature type="compositionally biased region" description="Basic and acidic residues" evidence="10">
    <location>
        <begin position="202"/>
        <end position="228"/>
    </location>
</feature>
<evidence type="ECO:0000256" key="7">
    <source>
        <dbReference type="ARBA" id="ARBA00023054"/>
    </source>
</evidence>
<gene>
    <name evidence="11" type="ORF">K469DRAFT_584364</name>
</gene>
<dbReference type="GO" id="GO:0000462">
    <property type="term" value="P:maturation of SSU-rRNA from tricistronic rRNA transcript (SSU-rRNA, 5.8S rRNA, LSU-rRNA)"/>
    <property type="evidence" value="ECO:0007669"/>
    <property type="project" value="TreeGrafter"/>
</dbReference>
<evidence type="ECO:0000256" key="6">
    <source>
        <dbReference type="ARBA" id="ARBA00022552"/>
    </source>
</evidence>
<comment type="function">
    <text evidence="1">Involved in rRNA processing.</text>
</comment>
<dbReference type="PANTHER" id="PTHR33911">
    <property type="entry name" value="RRNA-PROCESSING PROTEIN EFG1"/>
    <property type="match status" value="1"/>
</dbReference>
<proteinExistence type="inferred from homology"/>
<dbReference type="OrthoDB" id="47732at2759"/>
<feature type="coiled-coil region" evidence="9">
    <location>
        <begin position="129"/>
        <end position="156"/>
    </location>
</feature>